<dbReference type="GO" id="GO:0047372">
    <property type="term" value="F:monoacylglycerol lipase activity"/>
    <property type="evidence" value="ECO:0007669"/>
    <property type="project" value="TreeGrafter"/>
</dbReference>
<dbReference type="PANTHER" id="PTHR43798">
    <property type="entry name" value="MONOACYLGLYCEROL LIPASE"/>
    <property type="match status" value="1"/>
</dbReference>
<dbReference type="GO" id="GO:0046464">
    <property type="term" value="P:acylglycerol catabolic process"/>
    <property type="evidence" value="ECO:0007669"/>
    <property type="project" value="TreeGrafter"/>
</dbReference>
<dbReference type="Pfam" id="PF12697">
    <property type="entry name" value="Abhydrolase_6"/>
    <property type="match status" value="1"/>
</dbReference>
<proteinExistence type="predicted"/>
<evidence type="ECO:0000259" key="1">
    <source>
        <dbReference type="Pfam" id="PF12697"/>
    </source>
</evidence>
<dbReference type="PANTHER" id="PTHR43798:SF5">
    <property type="entry name" value="MONOACYLGLYCEROL LIPASE ABHD6"/>
    <property type="match status" value="1"/>
</dbReference>
<dbReference type="InterPro" id="IPR000073">
    <property type="entry name" value="AB_hydrolase_1"/>
</dbReference>
<dbReference type="AlphaFoldDB" id="A0A919SRR4"/>
<accession>A0A919SRR4</accession>
<keyword evidence="3" id="KW-1185">Reference proteome</keyword>
<name>A0A919SRR4_9ACTN</name>
<protein>
    <submittedName>
        <fullName evidence="2">Alpha/beta hydrolase</fullName>
    </submittedName>
</protein>
<evidence type="ECO:0000313" key="2">
    <source>
        <dbReference type="EMBL" id="GIM76339.1"/>
    </source>
</evidence>
<dbReference type="EMBL" id="BOQP01000027">
    <property type="protein sequence ID" value="GIM76339.1"/>
    <property type="molecule type" value="Genomic_DNA"/>
</dbReference>
<organism evidence="2 3">
    <name type="scientific">Winogradskya consettensis</name>
    <dbReference type="NCBI Taxonomy" id="113560"/>
    <lineage>
        <taxon>Bacteria</taxon>
        <taxon>Bacillati</taxon>
        <taxon>Actinomycetota</taxon>
        <taxon>Actinomycetes</taxon>
        <taxon>Micromonosporales</taxon>
        <taxon>Micromonosporaceae</taxon>
        <taxon>Winogradskya</taxon>
    </lineage>
</organism>
<dbReference type="Proteomes" id="UP000680865">
    <property type="component" value="Unassembled WGS sequence"/>
</dbReference>
<dbReference type="InterPro" id="IPR029058">
    <property type="entry name" value="AB_hydrolase_fold"/>
</dbReference>
<sequence>MLAEDFHVLVPDLPGHGRSGRAWVSLADTVQVVTELVRSRTAAGRAHVVGLSLGGYVAALLAANEPAVVRSVVVSGVNVLPFPHPAMMRLLGRIIGPFTSSGPVVRANAKALKVPAEDFAGYRSAAGQVARGTFARVGDEVTVFEVPAGAGSSPCRMLAVAGANENEMILRSLPILAEGFGHGDARLVTGVGHAWSSEAPSLFTATIRAHVAGTDLPADLRRLTGA</sequence>
<dbReference type="Gene3D" id="3.40.50.1820">
    <property type="entry name" value="alpha/beta hydrolase"/>
    <property type="match status" value="1"/>
</dbReference>
<dbReference type="InterPro" id="IPR050266">
    <property type="entry name" value="AB_hydrolase_sf"/>
</dbReference>
<dbReference type="SUPFAM" id="SSF53474">
    <property type="entry name" value="alpha/beta-Hydrolases"/>
    <property type="match status" value="1"/>
</dbReference>
<reference evidence="2" key="1">
    <citation type="submission" date="2021-03" db="EMBL/GenBank/DDBJ databases">
        <title>Whole genome shotgun sequence of Actinoplanes consettensis NBRC 14913.</title>
        <authorList>
            <person name="Komaki H."/>
            <person name="Tamura T."/>
        </authorList>
    </citation>
    <scope>NUCLEOTIDE SEQUENCE</scope>
    <source>
        <strain evidence="2">NBRC 14913</strain>
    </source>
</reference>
<keyword evidence="2" id="KW-0378">Hydrolase</keyword>
<comment type="caution">
    <text evidence="2">The sequence shown here is derived from an EMBL/GenBank/DDBJ whole genome shotgun (WGS) entry which is preliminary data.</text>
</comment>
<evidence type="ECO:0000313" key="3">
    <source>
        <dbReference type="Proteomes" id="UP000680865"/>
    </source>
</evidence>
<dbReference type="GO" id="GO:0016020">
    <property type="term" value="C:membrane"/>
    <property type="evidence" value="ECO:0007669"/>
    <property type="project" value="TreeGrafter"/>
</dbReference>
<gene>
    <name evidence="2" type="ORF">Aco04nite_49880</name>
</gene>
<feature type="domain" description="AB hydrolase-1" evidence="1">
    <location>
        <begin position="2"/>
        <end position="201"/>
    </location>
</feature>